<evidence type="ECO:0000313" key="2">
    <source>
        <dbReference type="EMBL" id="KAE9133850.1"/>
    </source>
</evidence>
<evidence type="ECO:0000313" key="3">
    <source>
        <dbReference type="Proteomes" id="UP000488956"/>
    </source>
</evidence>
<comment type="caution">
    <text evidence="2">The sequence shown here is derived from an EMBL/GenBank/DDBJ whole genome shotgun (WGS) entry which is preliminary data.</text>
</comment>
<dbReference type="SUPFAM" id="SSF55298">
    <property type="entry name" value="YjgF-like"/>
    <property type="match status" value="2"/>
</dbReference>
<proteinExistence type="inferred from homology"/>
<accession>A0A6G0LWF5</accession>
<evidence type="ECO:0000256" key="1">
    <source>
        <dbReference type="ARBA" id="ARBA00010552"/>
    </source>
</evidence>
<reference evidence="2 3" key="1">
    <citation type="submission" date="2018-09" db="EMBL/GenBank/DDBJ databases">
        <title>Genomic investigation of the strawberry pathogen Phytophthora fragariae indicates pathogenicity is determined by transcriptional variation in three key races.</title>
        <authorList>
            <person name="Adams T.M."/>
            <person name="Armitage A.D."/>
            <person name="Sobczyk M.K."/>
            <person name="Bates H.J."/>
            <person name="Dunwell J.M."/>
            <person name="Nellist C.F."/>
            <person name="Harrison R.J."/>
        </authorList>
    </citation>
    <scope>NUCLEOTIDE SEQUENCE [LARGE SCALE GENOMIC DNA]</scope>
    <source>
        <strain evidence="2 3">ONT-3</strain>
    </source>
</reference>
<name>A0A6G0LWF5_9STRA</name>
<dbReference type="GO" id="GO:0005829">
    <property type="term" value="C:cytosol"/>
    <property type="evidence" value="ECO:0007669"/>
    <property type="project" value="TreeGrafter"/>
</dbReference>
<dbReference type="CDD" id="cd00448">
    <property type="entry name" value="YjgF_YER057c_UK114_family"/>
    <property type="match status" value="2"/>
</dbReference>
<comment type="similarity">
    <text evidence="1">Belongs to the RutC family.</text>
</comment>
<dbReference type="EMBL" id="QXFX01000075">
    <property type="protein sequence ID" value="KAE9133850.1"/>
    <property type="molecule type" value="Genomic_DNA"/>
</dbReference>
<dbReference type="PANTHER" id="PTHR11803:SF58">
    <property type="entry name" value="PROTEIN HMF1-RELATED"/>
    <property type="match status" value="1"/>
</dbReference>
<dbReference type="Proteomes" id="UP000488956">
    <property type="component" value="Unassembled WGS sequence"/>
</dbReference>
<dbReference type="PANTHER" id="PTHR11803">
    <property type="entry name" value="2-IMINOBUTANOATE/2-IMINOPROPANOATE DEAMINASE RIDA"/>
    <property type="match status" value="1"/>
</dbReference>
<dbReference type="InterPro" id="IPR035959">
    <property type="entry name" value="RutC-like_sf"/>
</dbReference>
<organism evidence="2 3">
    <name type="scientific">Phytophthora fragariae</name>
    <dbReference type="NCBI Taxonomy" id="53985"/>
    <lineage>
        <taxon>Eukaryota</taxon>
        <taxon>Sar</taxon>
        <taxon>Stramenopiles</taxon>
        <taxon>Oomycota</taxon>
        <taxon>Peronosporomycetes</taxon>
        <taxon>Peronosporales</taxon>
        <taxon>Peronosporaceae</taxon>
        <taxon>Phytophthora</taxon>
    </lineage>
</organism>
<dbReference type="InterPro" id="IPR006175">
    <property type="entry name" value="YjgF/YER057c/UK114"/>
</dbReference>
<dbReference type="GO" id="GO:0019239">
    <property type="term" value="F:deaminase activity"/>
    <property type="evidence" value="ECO:0007669"/>
    <property type="project" value="TreeGrafter"/>
</dbReference>
<dbReference type="AlphaFoldDB" id="A0A6G0LWF5"/>
<gene>
    <name evidence="2" type="ORF">PF010_g2653</name>
</gene>
<sequence length="354" mass="38543">MKREGYRIGDLTVSNKRYVESKNRYFTKLSPPSTGIGVRQLLVEGALMEVDFTALLPQEGQTLEVVSAPDVAKPGPGFAEGVKLGSWVFLSGDLPTDWQGNWGGAEYEGEVHSLAPGARTNGLFWGDLPIRKQAGYLLDKLSRIAAAAGTSLDMTVKAHVYLADPTDFVGFEEVWSEWFPDKTEAPSRTIVPNVELGAKGCRVEIALDLLLPEAKHLRQAISGGWTPKSHESAAMRADDLVYISGLMATAENGLAAEADLTPGLPYFGIPGKKQMEYIIAKARRICEAADVPLEMAVKANLYFSDLRLYAGAMEAWSELFSGSHKPAVSVLEVNRELWVPGCGILLDLVLYDPQ</sequence>
<protein>
    <submittedName>
        <fullName evidence="2">Uncharacterized protein</fullName>
    </submittedName>
</protein>
<dbReference type="Gene3D" id="3.30.1330.40">
    <property type="entry name" value="RutC-like"/>
    <property type="match status" value="2"/>
</dbReference>
<dbReference type="Pfam" id="PF01042">
    <property type="entry name" value="Ribonuc_L-PSP"/>
    <property type="match status" value="2"/>
</dbReference>